<sequence>MNKFISAFIIFYAATTFAQTKDTIYIKINKKFEEVDIIDFTDKVQAGSPKEKLNKSVTYSIEQMEKDSWSDTKFNFTHANYSSKAYENFGGKAPLILKKPKSYLCDKKELDINFFRTTPYLQICKTFEAENSHQQDVIIFMIDEDEIKNDSIILREVTFSRPTKQ</sequence>
<evidence type="ECO:0000313" key="2">
    <source>
        <dbReference type="Proteomes" id="UP000289859"/>
    </source>
</evidence>
<keyword evidence="2" id="KW-1185">Reference proteome</keyword>
<dbReference type="OrthoDB" id="1444646at2"/>
<comment type="caution">
    <text evidence="1">The sequence shown here is derived from an EMBL/GenBank/DDBJ whole genome shotgun (WGS) entry which is preliminary data.</text>
</comment>
<gene>
    <name evidence="1" type="ORF">DSM02_1293</name>
</gene>
<dbReference type="RefSeq" id="WP_128764823.1">
    <property type="nucleotide sequence ID" value="NZ_JBHUOO010000048.1"/>
</dbReference>
<dbReference type="Proteomes" id="UP000289859">
    <property type="component" value="Unassembled WGS sequence"/>
</dbReference>
<organism evidence="1 2">
    <name type="scientific">Leeuwenhoekiella polynyae</name>
    <dbReference type="NCBI Taxonomy" id="1550906"/>
    <lineage>
        <taxon>Bacteria</taxon>
        <taxon>Pseudomonadati</taxon>
        <taxon>Bacteroidota</taxon>
        <taxon>Flavobacteriia</taxon>
        <taxon>Flavobacteriales</taxon>
        <taxon>Flavobacteriaceae</taxon>
        <taxon>Leeuwenhoekiella</taxon>
    </lineage>
</organism>
<reference evidence="1 2" key="1">
    <citation type="submission" date="2018-07" db="EMBL/GenBank/DDBJ databases">
        <title>Leeuwenhoekiella genomics.</title>
        <authorList>
            <person name="Tahon G."/>
            <person name="Willems A."/>
        </authorList>
    </citation>
    <scope>NUCLEOTIDE SEQUENCE [LARGE SCALE GENOMIC DNA]</scope>
    <source>
        <strain evidence="1 2">LMG 29608</strain>
    </source>
</reference>
<evidence type="ECO:0000313" key="1">
    <source>
        <dbReference type="EMBL" id="RXG25323.1"/>
    </source>
</evidence>
<proteinExistence type="predicted"/>
<dbReference type="EMBL" id="QOVK01000003">
    <property type="protein sequence ID" value="RXG25323.1"/>
    <property type="molecule type" value="Genomic_DNA"/>
</dbReference>
<name>A0A4Q0PER9_9FLAO</name>
<protein>
    <submittedName>
        <fullName evidence="1">Uncharacterized protein</fullName>
    </submittedName>
</protein>
<accession>A0A4Q0PER9</accession>
<dbReference type="AlphaFoldDB" id="A0A4Q0PER9"/>